<feature type="transmembrane region" description="Helical" evidence="2">
    <location>
        <begin position="104"/>
        <end position="123"/>
    </location>
</feature>
<dbReference type="AlphaFoldDB" id="A0A6C0KV87"/>
<proteinExistence type="predicted"/>
<feature type="transmembrane region" description="Helical" evidence="2">
    <location>
        <begin position="143"/>
        <end position="163"/>
    </location>
</feature>
<keyword evidence="2" id="KW-1133">Transmembrane helix</keyword>
<evidence type="ECO:0000313" key="3">
    <source>
        <dbReference type="EMBL" id="QHU21902.1"/>
    </source>
</evidence>
<keyword evidence="2" id="KW-0812">Transmembrane</keyword>
<feature type="compositionally biased region" description="Polar residues" evidence="1">
    <location>
        <begin position="1"/>
        <end position="19"/>
    </location>
</feature>
<organism evidence="3">
    <name type="scientific">viral metagenome</name>
    <dbReference type="NCBI Taxonomy" id="1070528"/>
    <lineage>
        <taxon>unclassified sequences</taxon>
        <taxon>metagenomes</taxon>
        <taxon>organismal metagenomes</taxon>
    </lineage>
</organism>
<reference evidence="3" key="1">
    <citation type="journal article" date="2020" name="Nature">
        <title>Giant virus diversity and host interactions through global metagenomics.</title>
        <authorList>
            <person name="Schulz F."/>
            <person name="Roux S."/>
            <person name="Paez-Espino D."/>
            <person name="Jungbluth S."/>
            <person name="Walsh D.A."/>
            <person name="Denef V.J."/>
            <person name="McMahon K.D."/>
            <person name="Konstantinidis K.T."/>
            <person name="Eloe-Fadrosh E.A."/>
            <person name="Kyrpides N.C."/>
            <person name="Woyke T."/>
        </authorList>
    </citation>
    <scope>NUCLEOTIDE SEQUENCE</scope>
    <source>
        <strain evidence="3">GVMAG-S-3300013286-35</strain>
    </source>
</reference>
<name>A0A6C0KV87_9ZZZZ</name>
<accession>A0A6C0KV87</accession>
<evidence type="ECO:0000256" key="1">
    <source>
        <dbReference type="SAM" id="MobiDB-lite"/>
    </source>
</evidence>
<protein>
    <submittedName>
        <fullName evidence="3">Uncharacterized protein</fullName>
    </submittedName>
</protein>
<sequence length="171" mass="18890">MPQSTPLENIESNDIPDNQGSDEERVQRIISEMNGGEEQRETPGAEPPMQYQMPAPPQERVLRGQQMMHPSMMYAQQPPAEQEKPVPTPSAASKKNIWAHISDALKLPLVVSVVFFLLSLPVVDVYLARYAHWAFSNGGHLSMAGLALKAVSAGAIMGVYDTIDKLVSRFF</sequence>
<evidence type="ECO:0000256" key="2">
    <source>
        <dbReference type="SAM" id="Phobius"/>
    </source>
</evidence>
<dbReference type="EMBL" id="MN740993">
    <property type="protein sequence ID" value="QHU21902.1"/>
    <property type="molecule type" value="Genomic_DNA"/>
</dbReference>
<keyword evidence="2" id="KW-0472">Membrane</keyword>
<feature type="region of interest" description="Disordered" evidence="1">
    <location>
        <begin position="1"/>
        <end position="56"/>
    </location>
</feature>